<dbReference type="InterPro" id="IPR002934">
    <property type="entry name" value="Polymerase_NTP_transf_dom"/>
</dbReference>
<dbReference type="PANTHER" id="PTHR33933">
    <property type="entry name" value="NUCLEOTIDYLTRANSFERASE"/>
    <property type="match status" value="1"/>
</dbReference>
<dbReference type="EMBL" id="CAJHIN010000006">
    <property type="protein sequence ID" value="CAD6490265.1"/>
    <property type="molecule type" value="Genomic_DNA"/>
</dbReference>
<sequence>MDSKDTPFYFKNMQLKVTENIKEDILDRLKEILFNLEVEYSRILMFGSRARGDFNKDSDWDFMIIVKEPLDAKTRKELWFNIYKKMHTYFPFISFDIILKDAETFEEEKNIVNTISNEVYLEGVEA</sequence>
<dbReference type="Gene3D" id="3.30.460.10">
    <property type="entry name" value="Beta Polymerase, domain 2"/>
    <property type="match status" value="1"/>
</dbReference>
<dbReference type="InterPro" id="IPR043519">
    <property type="entry name" value="NT_sf"/>
</dbReference>
<evidence type="ECO:0000313" key="2">
    <source>
        <dbReference type="EMBL" id="CAD6490265.1"/>
    </source>
</evidence>
<comment type="caution">
    <text evidence="2">The sequence shown here is derived from an EMBL/GenBank/DDBJ whole genome shotgun (WGS) entry which is preliminary data.</text>
</comment>
<gene>
    <name evidence="2" type="ORF">KFBDDELM_00144</name>
</gene>
<evidence type="ECO:0000259" key="1">
    <source>
        <dbReference type="Pfam" id="PF01909"/>
    </source>
</evidence>
<dbReference type="Proteomes" id="UP000606624">
    <property type="component" value="Unassembled WGS sequence"/>
</dbReference>
<accession>A0A811T024</accession>
<reference evidence="2" key="1">
    <citation type="submission" date="2020-10" db="EMBL/GenBank/DDBJ databases">
        <authorList>
            <person name="Hahn C.J."/>
            <person name="Laso-Perez R."/>
            <person name="Vulcano F."/>
            <person name="Vaziourakis K.-M."/>
            <person name="Stokke R."/>
            <person name="Steen I.H."/>
            <person name="Teske A."/>
            <person name="Boetius A."/>
            <person name="Liebeke M."/>
            <person name="Amann R."/>
            <person name="Knittel K."/>
        </authorList>
    </citation>
    <scope>NUCLEOTIDE SEQUENCE</scope>
    <source>
        <strain evidence="2">Gfbio:e3339647-f889-4370-9287-4fb5cb688e4c:AG392E03_GoMArc1</strain>
    </source>
</reference>
<protein>
    <recommendedName>
        <fullName evidence="1">Polymerase nucleotidyl transferase domain-containing protein</fullName>
    </recommendedName>
</protein>
<proteinExistence type="predicted"/>
<dbReference type="InterPro" id="IPR052548">
    <property type="entry name" value="Type_VII_TA_antitoxin"/>
</dbReference>
<dbReference type="SUPFAM" id="SSF81301">
    <property type="entry name" value="Nucleotidyltransferase"/>
    <property type="match status" value="1"/>
</dbReference>
<dbReference type="AlphaFoldDB" id="A0A811T024"/>
<dbReference type="Pfam" id="PF01909">
    <property type="entry name" value="NTP_transf_2"/>
    <property type="match status" value="1"/>
</dbReference>
<organism evidence="2 3">
    <name type="scientific">Candidatus Argoarchaeum ethanivorans</name>
    <dbReference type="NCBI Taxonomy" id="2608793"/>
    <lineage>
        <taxon>Archaea</taxon>
        <taxon>Methanobacteriati</taxon>
        <taxon>Methanobacteriota</taxon>
        <taxon>Stenosarchaea group</taxon>
        <taxon>Methanomicrobia</taxon>
        <taxon>Methanosarcinales</taxon>
        <taxon>Methanosarcinales incertae sedis</taxon>
        <taxon>GOM Arc I cluster</taxon>
        <taxon>Candidatus Argoarchaeum</taxon>
    </lineage>
</organism>
<feature type="domain" description="Polymerase nucleotidyl transferase" evidence="1">
    <location>
        <begin position="38"/>
        <end position="84"/>
    </location>
</feature>
<dbReference type="GO" id="GO:0016779">
    <property type="term" value="F:nucleotidyltransferase activity"/>
    <property type="evidence" value="ECO:0007669"/>
    <property type="project" value="InterPro"/>
</dbReference>
<dbReference type="PANTHER" id="PTHR33933:SF1">
    <property type="entry name" value="PROTEIN ADENYLYLTRANSFERASE MNTA-RELATED"/>
    <property type="match status" value="1"/>
</dbReference>
<evidence type="ECO:0000313" key="3">
    <source>
        <dbReference type="Proteomes" id="UP000606624"/>
    </source>
</evidence>
<name>A0A811T024_9EURY</name>
<dbReference type="CDD" id="cd05403">
    <property type="entry name" value="NT_KNTase_like"/>
    <property type="match status" value="1"/>
</dbReference>